<evidence type="ECO:0000256" key="1">
    <source>
        <dbReference type="ARBA" id="ARBA00010748"/>
    </source>
</evidence>
<feature type="binding site" evidence="5">
    <location>
        <position position="2"/>
    </location>
    <ligand>
        <name>Ni(2+)</name>
        <dbReference type="ChEBI" id="CHEBI:49786"/>
    </ligand>
</feature>
<dbReference type="PROSITE" id="PS01249">
    <property type="entry name" value="HYPA"/>
    <property type="match status" value="1"/>
</dbReference>
<gene>
    <name evidence="5 6" type="primary">hypA</name>
    <name evidence="6" type="ORF">ENJ61_06200</name>
</gene>
<dbReference type="Proteomes" id="UP000885792">
    <property type="component" value="Unassembled WGS sequence"/>
</dbReference>
<dbReference type="InterPro" id="IPR020538">
    <property type="entry name" value="Hydgase_Ni_incorp_HypA/HybF_CS"/>
</dbReference>
<protein>
    <recommendedName>
        <fullName evidence="5">Hydrogenase maturation factor HypA</fullName>
    </recommendedName>
</protein>
<dbReference type="GO" id="GO:0008270">
    <property type="term" value="F:zinc ion binding"/>
    <property type="evidence" value="ECO:0007669"/>
    <property type="project" value="UniProtKB-UniRule"/>
</dbReference>
<dbReference type="PANTHER" id="PTHR34535:SF3">
    <property type="entry name" value="HYDROGENASE MATURATION FACTOR HYPA"/>
    <property type="match status" value="1"/>
</dbReference>
<proteinExistence type="inferred from homology"/>
<dbReference type="NCBIfam" id="TIGR00100">
    <property type="entry name" value="hypA"/>
    <property type="match status" value="1"/>
</dbReference>
<dbReference type="AlphaFoldDB" id="A0A7C5L9T9"/>
<comment type="function">
    <text evidence="5">Involved in the maturation of [NiFe] hydrogenases. Required for nickel insertion into the metal center of the hydrogenase.</text>
</comment>
<dbReference type="Gene3D" id="3.30.2320.80">
    <property type="match status" value="1"/>
</dbReference>
<feature type="binding site" evidence="5">
    <location>
        <position position="76"/>
    </location>
    <ligand>
        <name>Zn(2+)</name>
        <dbReference type="ChEBI" id="CHEBI:29105"/>
    </ligand>
</feature>
<reference evidence="6" key="1">
    <citation type="journal article" date="2020" name="mSystems">
        <title>Genome- and Community-Level Interaction Insights into Carbon Utilization and Element Cycling Functions of Hydrothermarchaeota in Hydrothermal Sediment.</title>
        <authorList>
            <person name="Zhou Z."/>
            <person name="Liu Y."/>
            <person name="Xu W."/>
            <person name="Pan J."/>
            <person name="Luo Z.H."/>
            <person name="Li M."/>
        </authorList>
    </citation>
    <scope>NUCLEOTIDE SEQUENCE [LARGE SCALE GENOMIC DNA]</scope>
    <source>
        <strain evidence="6">HyVt-501</strain>
    </source>
</reference>
<evidence type="ECO:0000256" key="2">
    <source>
        <dbReference type="ARBA" id="ARBA00022596"/>
    </source>
</evidence>
<keyword evidence="2 5" id="KW-0533">Nickel</keyword>
<dbReference type="HAMAP" id="MF_00213">
    <property type="entry name" value="HypA_HybF"/>
    <property type="match status" value="1"/>
</dbReference>
<dbReference type="Pfam" id="PF01155">
    <property type="entry name" value="HypA"/>
    <property type="match status" value="1"/>
</dbReference>
<comment type="caution">
    <text evidence="6">The sequence shown here is derived from an EMBL/GenBank/DDBJ whole genome shotgun (WGS) entry which is preliminary data.</text>
</comment>
<evidence type="ECO:0000256" key="4">
    <source>
        <dbReference type="ARBA" id="ARBA00022833"/>
    </source>
</evidence>
<evidence type="ECO:0000313" key="6">
    <source>
        <dbReference type="EMBL" id="HHJ64483.1"/>
    </source>
</evidence>
<feature type="binding site" evidence="5">
    <location>
        <position position="92"/>
    </location>
    <ligand>
        <name>Zn(2+)</name>
        <dbReference type="ChEBI" id="CHEBI:29105"/>
    </ligand>
</feature>
<keyword evidence="3 5" id="KW-0479">Metal-binding</keyword>
<dbReference type="EMBL" id="DRNB01000222">
    <property type="protein sequence ID" value="HHJ64483.1"/>
    <property type="molecule type" value="Genomic_DNA"/>
</dbReference>
<organism evidence="6">
    <name type="scientific">Aquifex aeolicus</name>
    <dbReference type="NCBI Taxonomy" id="63363"/>
    <lineage>
        <taxon>Bacteria</taxon>
        <taxon>Pseudomonadati</taxon>
        <taxon>Aquificota</taxon>
        <taxon>Aquificia</taxon>
        <taxon>Aquificales</taxon>
        <taxon>Aquificaceae</taxon>
        <taxon>Aquifex</taxon>
    </lineage>
</organism>
<dbReference type="InterPro" id="IPR000688">
    <property type="entry name" value="HypA/HybF"/>
</dbReference>
<dbReference type="GO" id="GO:0016151">
    <property type="term" value="F:nickel cation binding"/>
    <property type="evidence" value="ECO:0007669"/>
    <property type="project" value="UniProtKB-UniRule"/>
</dbReference>
<feature type="binding site" evidence="5">
    <location>
        <position position="89"/>
    </location>
    <ligand>
        <name>Zn(2+)</name>
        <dbReference type="ChEBI" id="CHEBI:29105"/>
    </ligand>
</feature>
<accession>A0A7C5L9T9</accession>
<feature type="binding site" evidence="5">
    <location>
        <position position="73"/>
    </location>
    <ligand>
        <name>Zn(2+)</name>
        <dbReference type="ChEBI" id="CHEBI:29105"/>
    </ligand>
</feature>
<dbReference type="PIRSF" id="PIRSF004761">
    <property type="entry name" value="Hydrgn_mat_HypA"/>
    <property type="match status" value="1"/>
</dbReference>
<dbReference type="PANTHER" id="PTHR34535">
    <property type="entry name" value="HYDROGENASE MATURATION FACTOR HYPA"/>
    <property type="match status" value="1"/>
</dbReference>
<keyword evidence="4 5" id="KW-0862">Zinc</keyword>
<evidence type="ECO:0000256" key="5">
    <source>
        <dbReference type="HAMAP-Rule" id="MF_00213"/>
    </source>
</evidence>
<name>A0A7C5L9T9_AQUAO</name>
<evidence type="ECO:0000256" key="3">
    <source>
        <dbReference type="ARBA" id="ARBA00022723"/>
    </source>
</evidence>
<dbReference type="GO" id="GO:0051604">
    <property type="term" value="P:protein maturation"/>
    <property type="evidence" value="ECO:0007669"/>
    <property type="project" value="InterPro"/>
</dbReference>
<sequence length="122" mass="13497">MHELSVARSLMDLVEDHVRRNGARRVTRIVVVVGVLSGVEPELLRRAFEVIKEGTVADSATLVIEMENLSIRCANCGAFEEKEELSVLCSRCGSPNTEVVRGEDLLLRSLEMELDEASQNLS</sequence>
<comment type="similarity">
    <text evidence="1 5">Belongs to the HypA/HybF family.</text>
</comment>